<accession>A0A1H9K682</accession>
<dbReference type="Proteomes" id="UP000199114">
    <property type="component" value="Unassembled WGS sequence"/>
</dbReference>
<evidence type="ECO:0000313" key="4">
    <source>
        <dbReference type="EMBL" id="SEQ94661.1"/>
    </source>
</evidence>
<dbReference type="InterPro" id="IPR016181">
    <property type="entry name" value="Acyl_CoA_acyltransferase"/>
</dbReference>
<keyword evidence="4" id="KW-0689">Ribosomal protein</keyword>
<keyword evidence="5" id="KW-1185">Reference proteome</keyword>
<dbReference type="PROSITE" id="PS51186">
    <property type="entry name" value="GNAT"/>
    <property type="match status" value="1"/>
</dbReference>
<dbReference type="GO" id="GO:0005840">
    <property type="term" value="C:ribosome"/>
    <property type="evidence" value="ECO:0007669"/>
    <property type="project" value="UniProtKB-KW"/>
</dbReference>
<evidence type="ECO:0000256" key="2">
    <source>
        <dbReference type="ARBA" id="ARBA00023315"/>
    </source>
</evidence>
<keyword evidence="1" id="KW-0808">Transferase</keyword>
<evidence type="ECO:0000313" key="5">
    <source>
        <dbReference type="Proteomes" id="UP000199114"/>
    </source>
</evidence>
<dbReference type="AlphaFoldDB" id="A0A1H9K682"/>
<organism evidence="4 5">
    <name type="scientific">Natrinema salaciae</name>
    <dbReference type="NCBI Taxonomy" id="1186196"/>
    <lineage>
        <taxon>Archaea</taxon>
        <taxon>Methanobacteriati</taxon>
        <taxon>Methanobacteriota</taxon>
        <taxon>Stenosarchaea group</taxon>
        <taxon>Halobacteria</taxon>
        <taxon>Halobacteriales</taxon>
        <taxon>Natrialbaceae</taxon>
        <taxon>Natrinema</taxon>
    </lineage>
</organism>
<dbReference type="RefSeq" id="WP_090618335.1">
    <property type="nucleotide sequence ID" value="NZ_FOFD01000003.1"/>
</dbReference>
<gene>
    <name evidence="4" type="ORF">SAMN04489841_2817</name>
</gene>
<dbReference type="InterPro" id="IPR050680">
    <property type="entry name" value="YpeA/RimI_acetyltransf"/>
</dbReference>
<dbReference type="InterPro" id="IPR000182">
    <property type="entry name" value="GNAT_dom"/>
</dbReference>
<dbReference type="Gene3D" id="3.40.630.30">
    <property type="match status" value="1"/>
</dbReference>
<reference evidence="5" key="1">
    <citation type="submission" date="2016-10" db="EMBL/GenBank/DDBJ databases">
        <authorList>
            <person name="Varghese N."/>
            <person name="Submissions S."/>
        </authorList>
    </citation>
    <scope>NUCLEOTIDE SEQUENCE [LARGE SCALE GENOMIC DNA]</scope>
    <source>
        <strain evidence="5">DSM 25055</strain>
    </source>
</reference>
<evidence type="ECO:0000259" key="3">
    <source>
        <dbReference type="PROSITE" id="PS51186"/>
    </source>
</evidence>
<dbReference type="EMBL" id="FOFD01000003">
    <property type="protein sequence ID" value="SEQ94661.1"/>
    <property type="molecule type" value="Genomic_DNA"/>
</dbReference>
<proteinExistence type="predicted"/>
<keyword evidence="2" id="KW-0012">Acyltransferase</keyword>
<dbReference type="PANTHER" id="PTHR43420">
    <property type="entry name" value="ACETYLTRANSFERASE"/>
    <property type="match status" value="1"/>
</dbReference>
<evidence type="ECO:0000256" key="1">
    <source>
        <dbReference type="ARBA" id="ARBA00022679"/>
    </source>
</evidence>
<dbReference type="OrthoDB" id="125295at2157"/>
<feature type="domain" description="N-acetyltransferase" evidence="3">
    <location>
        <begin position="1"/>
        <end position="156"/>
    </location>
</feature>
<keyword evidence="4" id="KW-0687">Ribonucleoprotein</keyword>
<name>A0A1H9K682_9EURY</name>
<sequence>MNVRNIREDEIETLVDDLWVPFAAEMADLDSYNEVADEVRESALTYRRDHLADDDVATFVADADGPIAGYAVVVSGDSPPVFARGPEATLEELYVVPAHRGEGIATALMDRAEGWAADRGCDYITLSVNASNDSAAALYESSGYAVRRHKMDKPLE</sequence>
<dbReference type="PANTHER" id="PTHR43420:SF47">
    <property type="entry name" value="N-ACETYLTRANSFERASE DOMAIN-CONTAINING PROTEIN"/>
    <property type="match status" value="1"/>
</dbReference>
<dbReference type="Pfam" id="PF00583">
    <property type="entry name" value="Acetyltransf_1"/>
    <property type="match status" value="1"/>
</dbReference>
<dbReference type="GO" id="GO:0016747">
    <property type="term" value="F:acyltransferase activity, transferring groups other than amino-acyl groups"/>
    <property type="evidence" value="ECO:0007669"/>
    <property type="project" value="InterPro"/>
</dbReference>
<dbReference type="CDD" id="cd04301">
    <property type="entry name" value="NAT_SF"/>
    <property type="match status" value="1"/>
</dbReference>
<dbReference type="SUPFAM" id="SSF55729">
    <property type="entry name" value="Acyl-CoA N-acyltransferases (Nat)"/>
    <property type="match status" value="1"/>
</dbReference>
<protein>
    <submittedName>
        <fullName evidence="4">Ribosomal protein S18 acetylase RimI</fullName>
    </submittedName>
</protein>